<sequence>INNDSKEIQTSTPSERATEIEKETDQSINAALIKSPVFLDKDAVHKKTNNEIGSVNANRSLKPATVKVLSTKANDGNDLQVKSVASPSSQNLQEIS</sequence>
<dbReference type="Proteomes" id="UP000789920">
    <property type="component" value="Unassembled WGS sequence"/>
</dbReference>
<dbReference type="EMBL" id="CAJVQC010048018">
    <property type="protein sequence ID" value="CAG8785576.1"/>
    <property type="molecule type" value="Genomic_DNA"/>
</dbReference>
<gene>
    <name evidence="1" type="ORF">RPERSI_LOCUS18246</name>
</gene>
<accession>A0ACA9RBK9</accession>
<reference evidence="1" key="1">
    <citation type="submission" date="2021-06" db="EMBL/GenBank/DDBJ databases">
        <authorList>
            <person name="Kallberg Y."/>
            <person name="Tangrot J."/>
            <person name="Rosling A."/>
        </authorList>
    </citation>
    <scope>NUCLEOTIDE SEQUENCE</scope>
    <source>
        <strain evidence="1">MA461A</strain>
    </source>
</reference>
<name>A0ACA9RBK9_9GLOM</name>
<evidence type="ECO:0000313" key="1">
    <source>
        <dbReference type="EMBL" id="CAG8785576.1"/>
    </source>
</evidence>
<evidence type="ECO:0000313" key="2">
    <source>
        <dbReference type="Proteomes" id="UP000789920"/>
    </source>
</evidence>
<feature type="non-terminal residue" evidence="1">
    <location>
        <position position="1"/>
    </location>
</feature>
<keyword evidence="2" id="KW-1185">Reference proteome</keyword>
<proteinExistence type="predicted"/>
<organism evidence="1 2">
    <name type="scientific">Racocetra persica</name>
    <dbReference type="NCBI Taxonomy" id="160502"/>
    <lineage>
        <taxon>Eukaryota</taxon>
        <taxon>Fungi</taxon>
        <taxon>Fungi incertae sedis</taxon>
        <taxon>Mucoromycota</taxon>
        <taxon>Glomeromycotina</taxon>
        <taxon>Glomeromycetes</taxon>
        <taxon>Diversisporales</taxon>
        <taxon>Gigasporaceae</taxon>
        <taxon>Racocetra</taxon>
    </lineage>
</organism>
<protein>
    <submittedName>
        <fullName evidence="1">15230_t:CDS:1</fullName>
    </submittedName>
</protein>
<comment type="caution">
    <text evidence="1">The sequence shown here is derived from an EMBL/GenBank/DDBJ whole genome shotgun (WGS) entry which is preliminary data.</text>
</comment>